<evidence type="ECO:0000313" key="3">
    <source>
        <dbReference type="Proteomes" id="UP001362999"/>
    </source>
</evidence>
<proteinExistence type="predicted"/>
<reference evidence="2 3" key="1">
    <citation type="journal article" date="2024" name="J Genomics">
        <title>Draft genome sequencing and assembly of Favolaschia claudopus CIRM-BRFM 2984 isolated from oak limbs.</title>
        <authorList>
            <person name="Navarro D."/>
            <person name="Drula E."/>
            <person name="Chaduli D."/>
            <person name="Cazenave R."/>
            <person name="Ahrendt S."/>
            <person name="Wang J."/>
            <person name="Lipzen A."/>
            <person name="Daum C."/>
            <person name="Barry K."/>
            <person name="Grigoriev I.V."/>
            <person name="Favel A."/>
            <person name="Rosso M.N."/>
            <person name="Martin F."/>
        </authorList>
    </citation>
    <scope>NUCLEOTIDE SEQUENCE [LARGE SCALE GENOMIC DNA]</scope>
    <source>
        <strain evidence="2 3">CIRM-BRFM 2984</strain>
    </source>
</reference>
<dbReference type="AlphaFoldDB" id="A0AAW0CX54"/>
<feature type="region of interest" description="Disordered" evidence="1">
    <location>
        <begin position="51"/>
        <end position="94"/>
    </location>
</feature>
<organism evidence="2 3">
    <name type="scientific">Favolaschia claudopus</name>
    <dbReference type="NCBI Taxonomy" id="2862362"/>
    <lineage>
        <taxon>Eukaryota</taxon>
        <taxon>Fungi</taxon>
        <taxon>Dikarya</taxon>
        <taxon>Basidiomycota</taxon>
        <taxon>Agaricomycotina</taxon>
        <taxon>Agaricomycetes</taxon>
        <taxon>Agaricomycetidae</taxon>
        <taxon>Agaricales</taxon>
        <taxon>Marasmiineae</taxon>
        <taxon>Mycenaceae</taxon>
        <taxon>Favolaschia</taxon>
    </lineage>
</organism>
<accession>A0AAW0CX54</accession>
<dbReference type="Proteomes" id="UP001362999">
    <property type="component" value="Unassembled WGS sequence"/>
</dbReference>
<sequence>MHDAARPQSCMLGDDLRIPWYAFAAYRQIPLWPDRRIAHVKLSLKADGQPHPIRLIKGPRHSRGTTHALGLQNSDDRRTYIPISPPRLHASHLS</sequence>
<comment type="caution">
    <text evidence="2">The sequence shown here is derived from an EMBL/GenBank/DDBJ whole genome shotgun (WGS) entry which is preliminary data.</text>
</comment>
<protein>
    <submittedName>
        <fullName evidence="2">Uncharacterized protein</fullName>
    </submittedName>
</protein>
<evidence type="ECO:0000313" key="2">
    <source>
        <dbReference type="EMBL" id="KAK7043374.1"/>
    </source>
</evidence>
<gene>
    <name evidence="2" type="ORF">R3P38DRAFT_3177670</name>
</gene>
<dbReference type="EMBL" id="JAWWNJ010000012">
    <property type="protein sequence ID" value="KAK7043374.1"/>
    <property type="molecule type" value="Genomic_DNA"/>
</dbReference>
<name>A0AAW0CX54_9AGAR</name>
<keyword evidence="3" id="KW-1185">Reference proteome</keyword>
<evidence type="ECO:0000256" key="1">
    <source>
        <dbReference type="SAM" id="MobiDB-lite"/>
    </source>
</evidence>